<evidence type="ECO:0000313" key="3">
    <source>
        <dbReference type="Proteomes" id="UP001383192"/>
    </source>
</evidence>
<keyword evidence="3" id="KW-1185">Reference proteome</keyword>
<feature type="compositionally biased region" description="Polar residues" evidence="1">
    <location>
        <begin position="277"/>
        <end position="287"/>
    </location>
</feature>
<organism evidence="2 3">
    <name type="scientific">Paramarasmius palmivorus</name>
    <dbReference type="NCBI Taxonomy" id="297713"/>
    <lineage>
        <taxon>Eukaryota</taxon>
        <taxon>Fungi</taxon>
        <taxon>Dikarya</taxon>
        <taxon>Basidiomycota</taxon>
        <taxon>Agaricomycotina</taxon>
        <taxon>Agaricomycetes</taxon>
        <taxon>Agaricomycetidae</taxon>
        <taxon>Agaricales</taxon>
        <taxon>Marasmiineae</taxon>
        <taxon>Marasmiaceae</taxon>
        <taxon>Paramarasmius</taxon>
    </lineage>
</organism>
<dbReference type="Proteomes" id="UP001383192">
    <property type="component" value="Unassembled WGS sequence"/>
</dbReference>
<proteinExistence type="predicted"/>
<reference evidence="2 3" key="1">
    <citation type="submission" date="2024-01" db="EMBL/GenBank/DDBJ databases">
        <title>A draft genome for a cacao thread blight-causing isolate of Paramarasmius palmivorus.</title>
        <authorList>
            <person name="Baruah I.K."/>
            <person name="Bukari Y."/>
            <person name="Amoako-Attah I."/>
            <person name="Meinhardt L.W."/>
            <person name="Bailey B.A."/>
            <person name="Cohen S.P."/>
        </authorList>
    </citation>
    <scope>NUCLEOTIDE SEQUENCE [LARGE SCALE GENOMIC DNA]</scope>
    <source>
        <strain evidence="2 3">GH-12</strain>
    </source>
</reference>
<feature type="compositionally biased region" description="Low complexity" evidence="1">
    <location>
        <begin position="60"/>
        <end position="77"/>
    </location>
</feature>
<feature type="region of interest" description="Disordered" evidence="1">
    <location>
        <begin position="43"/>
        <end position="288"/>
    </location>
</feature>
<evidence type="ECO:0008006" key="4">
    <source>
        <dbReference type="Google" id="ProtNLM"/>
    </source>
</evidence>
<feature type="compositionally biased region" description="Basic residues" evidence="1">
    <location>
        <begin position="242"/>
        <end position="251"/>
    </location>
</feature>
<feature type="compositionally biased region" description="Polar residues" evidence="1">
    <location>
        <begin position="126"/>
        <end position="137"/>
    </location>
</feature>
<evidence type="ECO:0000256" key="1">
    <source>
        <dbReference type="SAM" id="MobiDB-lite"/>
    </source>
</evidence>
<protein>
    <recommendedName>
        <fullName evidence="4">C2H2-type domain-containing protein</fullName>
    </recommendedName>
</protein>
<comment type="caution">
    <text evidence="2">The sequence shown here is derived from an EMBL/GenBank/DDBJ whole genome shotgun (WGS) entry which is preliminary data.</text>
</comment>
<dbReference type="AlphaFoldDB" id="A0AAW0E1P3"/>
<name>A0AAW0E1P3_9AGAR</name>
<gene>
    <name evidence="2" type="ORF">VNI00_002658</name>
</gene>
<evidence type="ECO:0000313" key="2">
    <source>
        <dbReference type="EMBL" id="KAK7056940.1"/>
    </source>
</evidence>
<dbReference type="EMBL" id="JAYKXP010000006">
    <property type="protein sequence ID" value="KAK7056940.1"/>
    <property type="molecule type" value="Genomic_DNA"/>
</dbReference>
<accession>A0AAW0E1P3</accession>
<feature type="compositionally biased region" description="Acidic residues" evidence="1">
    <location>
        <begin position="216"/>
        <end position="232"/>
    </location>
</feature>
<sequence>MAYLSDGRRASEYALAEKLRRIPDDEGTLDLVKEAFRSLGGHEMYDDHTVSPGALEDPGSLSPVEFSSPSSSASSSPTKADDFTTPGHFDGQSERDSDSDTDVEPLDLAQNNEEFEFHNGRVYRSSALQNVSESSDAPYNPYDSARRPQRCENVQKSSSEASSSHHRTLTPPLPRAPTPEAAPSRTAGSSPSLPTHHARSSPTRRAAFLKRKTPELDSDADEEDDLPTDDEYQPSPPLSPLKKGRSVRRTLSKVPVRTLSSVSGSPSKKPRIAPASRNVQVSSSSMLTAAKRSSGEGFDFQCPVCPWKQKNKRMPDFQRHIRTHERPSTNDHSCGWWCKGVPVREQDKYAIPRDAQPYMFGGQLRIGGCQMTFSRRDALKRHLDNPNVTCVGRPTAANDD</sequence>